<reference evidence="2 3" key="1">
    <citation type="submission" date="2019-10" db="EMBL/GenBank/DDBJ databases">
        <title>Assembly and Annotation for the nematode Trichostrongylus colubriformis.</title>
        <authorList>
            <person name="Martin J."/>
        </authorList>
    </citation>
    <scope>NUCLEOTIDE SEQUENCE [LARGE SCALE GENOMIC DNA]</scope>
    <source>
        <strain evidence="2">G859</strain>
        <tissue evidence="2">Whole worm</tissue>
    </source>
</reference>
<accession>A0AAN8IFT6</accession>
<dbReference type="Proteomes" id="UP001331761">
    <property type="component" value="Unassembled WGS sequence"/>
</dbReference>
<dbReference type="InterPro" id="IPR050879">
    <property type="entry name" value="Acyltransferase_3"/>
</dbReference>
<dbReference type="PANTHER" id="PTHR23028:SF53">
    <property type="entry name" value="ACYL_TRANSF_3 DOMAIN-CONTAINING PROTEIN"/>
    <property type="match status" value="1"/>
</dbReference>
<gene>
    <name evidence="2" type="ORF">GCK32_019159</name>
</gene>
<comment type="caution">
    <text evidence="2">The sequence shown here is derived from an EMBL/GenBank/DDBJ whole genome shotgun (WGS) entry which is preliminary data.</text>
</comment>
<feature type="transmembrane region" description="Helical" evidence="1">
    <location>
        <begin position="46"/>
        <end position="65"/>
    </location>
</feature>
<keyword evidence="1" id="KW-1133">Transmembrane helix</keyword>
<keyword evidence="1" id="KW-0812">Transmembrane</keyword>
<keyword evidence="3" id="KW-1185">Reference proteome</keyword>
<evidence type="ECO:0000256" key="1">
    <source>
        <dbReference type="SAM" id="Phobius"/>
    </source>
</evidence>
<proteinExistence type="predicted"/>
<feature type="transmembrane region" description="Helical" evidence="1">
    <location>
        <begin position="77"/>
        <end position="100"/>
    </location>
</feature>
<feature type="transmembrane region" description="Helical" evidence="1">
    <location>
        <begin position="21"/>
        <end position="40"/>
    </location>
</feature>
<name>A0AAN8IFT6_TRICO</name>
<dbReference type="EMBL" id="WIXE01017312">
    <property type="protein sequence ID" value="KAK5971851.1"/>
    <property type="molecule type" value="Genomic_DNA"/>
</dbReference>
<organism evidence="2 3">
    <name type="scientific">Trichostrongylus colubriformis</name>
    <name type="common">Black scour worm</name>
    <dbReference type="NCBI Taxonomy" id="6319"/>
    <lineage>
        <taxon>Eukaryota</taxon>
        <taxon>Metazoa</taxon>
        <taxon>Ecdysozoa</taxon>
        <taxon>Nematoda</taxon>
        <taxon>Chromadorea</taxon>
        <taxon>Rhabditida</taxon>
        <taxon>Rhabditina</taxon>
        <taxon>Rhabditomorpha</taxon>
        <taxon>Strongyloidea</taxon>
        <taxon>Trichostrongylidae</taxon>
        <taxon>Trichostrongylus</taxon>
    </lineage>
</organism>
<dbReference type="AlphaFoldDB" id="A0AAN8IFT6"/>
<evidence type="ECO:0000313" key="2">
    <source>
        <dbReference type="EMBL" id="KAK5971851.1"/>
    </source>
</evidence>
<keyword evidence="1" id="KW-0472">Membrane</keyword>
<protein>
    <recommendedName>
        <fullName evidence="4">Acyltransferase 3 domain-containing protein</fullName>
    </recommendedName>
</protein>
<evidence type="ECO:0008006" key="4">
    <source>
        <dbReference type="Google" id="ProtNLM"/>
    </source>
</evidence>
<dbReference type="GO" id="GO:0000271">
    <property type="term" value="P:polysaccharide biosynthetic process"/>
    <property type="evidence" value="ECO:0007669"/>
    <property type="project" value="TreeGrafter"/>
</dbReference>
<evidence type="ECO:0000313" key="3">
    <source>
        <dbReference type="Proteomes" id="UP001331761"/>
    </source>
</evidence>
<sequence length="118" mass="13297">MIFLNTNAYCITNKPIVYCGDISYVLYLIHWPLIVATRYYCDTEQLSTSAIILVVVCSLLISMIAHHTVESFFISRGFLPALVCVIGTYLYIIGTIPMYAVEPNLEFKALNNSSSKFL</sequence>
<dbReference type="PANTHER" id="PTHR23028">
    <property type="entry name" value="ACETYLTRANSFERASE"/>
    <property type="match status" value="1"/>
</dbReference>
<dbReference type="GO" id="GO:0016020">
    <property type="term" value="C:membrane"/>
    <property type="evidence" value="ECO:0007669"/>
    <property type="project" value="TreeGrafter"/>
</dbReference>